<dbReference type="AlphaFoldDB" id="A2DFS8"/>
<reference evidence="1" key="1">
    <citation type="submission" date="2006-10" db="EMBL/GenBank/DDBJ databases">
        <authorList>
            <person name="Amadeo P."/>
            <person name="Zhao Q."/>
            <person name="Wortman J."/>
            <person name="Fraser-Liggett C."/>
            <person name="Carlton J."/>
        </authorList>
    </citation>
    <scope>NUCLEOTIDE SEQUENCE</scope>
    <source>
        <strain evidence="1">G3</strain>
    </source>
</reference>
<gene>
    <name evidence="1" type="ORF">TVAG_391650</name>
</gene>
<reference evidence="1" key="2">
    <citation type="journal article" date="2007" name="Science">
        <title>Draft genome sequence of the sexually transmitted pathogen Trichomonas vaginalis.</title>
        <authorList>
            <person name="Carlton J.M."/>
            <person name="Hirt R.P."/>
            <person name="Silva J.C."/>
            <person name="Delcher A.L."/>
            <person name="Schatz M."/>
            <person name="Zhao Q."/>
            <person name="Wortman J.R."/>
            <person name="Bidwell S.L."/>
            <person name="Alsmark U.C.M."/>
            <person name="Besteiro S."/>
            <person name="Sicheritz-Ponten T."/>
            <person name="Noel C.J."/>
            <person name="Dacks J.B."/>
            <person name="Foster P.G."/>
            <person name="Simillion C."/>
            <person name="Van de Peer Y."/>
            <person name="Miranda-Saavedra D."/>
            <person name="Barton G.J."/>
            <person name="Westrop G.D."/>
            <person name="Mueller S."/>
            <person name="Dessi D."/>
            <person name="Fiori P.L."/>
            <person name="Ren Q."/>
            <person name="Paulsen I."/>
            <person name="Zhang H."/>
            <person name="Bastida-Corcuera F.D."/>
            <person name="Simoes-Barbosa A."/>
            <person name="Brown M.T."/>
            <person name="Hayes R.D."/>
            <person name="Mukherjee M."/>
            <person name="Okumura C.Y."/>
            <person name="Schneider R."/>
            <person name="Smith A.J."/>
            <person name="Vanacova S."/>
            <person name="Villalvazo M."/>
            <person name="Haas B.J."/>
            <person name="Pertea M."/>
            <person name="Feldblyum T.V."/>
            <person name="Utterback T.R."/>
            <person name="Shu C.L."/>
            <person name="Osoegawa K."/>
            <person name="de Jong P.J."/>
            <person name="Hrdy I."/>
            <person name="Horvathova L."/>
            <person name="Zubacova Z."/>
            <person name="Dolezal P."/>
            <person name="Malik S.B."/>
            <person name="Logsdon J.M. Jr."/>
            <person name="Henze K."/>
            <person name="Gupta A."/>
            <person name="Wang C.C."/>
            <person name="Dunne R.L."/>
            <person name="Upcroft J.A."/>
            <person name="Upcroft P."/>
            <person name="White O."/>
            <person name="Salzberg S.L."/>
            <person name="Tang P."/>
            <person name="Chiu C.-H."/>
            <person name="Lee Y.-S."/>
            <person name="Embley T.M."/>
            <person name="Coombs G.H."/>
            <person name="Mottram J.C."/>
            <person name="Tachezy J."/>
            <person name="Fraser-Liggett C.M."/>
            <person name="Johnson P.J."/>
        </authorList>
    </citation>
    <scope>NUCLEOTIDE SEQUENCE [LARGE SCALE GENOMIC DNA]</scope>
    <source>
        <strain evidence="1">G3</strain>
    </source>
</reference>
<organism evidence="1 2">
    <name type="scientific">Trichomonas vaginalis (strain ATCC PRA-98 / G3)</name>
    <dbReference type="NCBI Taxonomy" id="412133"/>
    <lineage>
        <taxon>Eukaryota</taxon>
        <taxon>Metamonada</taxon>
        <taxon>Parabasalia</taxon>
        <taxon>Trichomonadida</taxon>
        <taxon>Trichomonadidae</taxon>
        <taxon>Trichomonas</taxon>
    </lineage>
</organism>
<dbReference type="EMBL" id="DS113195">
    <property type="protein sequence ID" value="EAY20781.1"/>
    <property type="molecule type" value="Genomic_DNA"/>
</dbReference>
<sequence>MEDQEIIQMINIVLSSGIGINPTALNEYHQRSHDLQNNIFGIQWSLRYLTGQISYKPSLYALLIIKDWIINRWDELIQNIPDFQQQLYHIIFESSNKFLNMQQTLLYTLYKVQTLLAIKIYPLTFPEFFQKLFEMNQDMLFSFLDVLFSTLKENQGDQATILSAMEEDGSNQHLLMIILDSIIAGRKQSFGILVDLLTWVNPGQIIGHPAIDTILNSIMEDDQHIETINSIADDEITKSYSIQQESPREKALKILDGLLGAPMSPDEYMSFIISKEIIPRLQNIETEDENILSLVACIYSTIGKHVIDIYMNGQKDQNYLVFLNECFNLSMDYLMSPNEFIAENIINFAKLYINKFIDPNSMLEIVHKCFQRYALYFSVPSFELSDFAETLLSIITKNLNNQHLFELAKAIDTSDLLSIGAFFSVAQHMRLNAEIENTLIDSFSEILTNISPPAEYPEYLALTQYVEFVAKKKSRPIQQDCFNVIAIHATNTESPIEYEPKFSSLLKSLTMKGAIVSQEVPVGLILTGNQQYAATAVRLIKYVKQQNQLEAFNLCRSALQDEFHLLCLPFIEQLQPSKDIVFKQSCLELIEFFMSTIMDGEFEGNKDAYLARAIASMWNVLEQDCLQVFVQLLEFAQGLESMAQLCLIGSQLTEKAENNEWIAQLFNSSQEYINEILNEEIDWSECNEFAKQSRQFMKYYFKFVTKAMKLAPNEIIPETIKFVILIIENLINISEISMDALTFVYSIDDEYLSSPDIYSNIQDVIRSLILCSKSLNISQTNASWRRVMREGMKIMARIYAGDPNSATNIVQRSLSELGFDGNYINQLTDQWRAMMERGPSQIDAEVGSFYTNIVSVLSN</sequence>
<accession>A2DFS8</accession>
<evidence type="ECO:0008006" key="3">
    <source>
        <dbReference type="Google" id="ProtNLM"/>
    </source>
</evidence>
<dbReference type="SUPFAM" id="SSF48371">
    <property type="entry name" value="ARM repeat"/>
    <property type="match status" value="1"/>
</dbReference>
<evidence type="ECO:0000313" key="1">
    <source>
        <dbReference type="EMBL" id="EAY20781.1"/>
    </source>
</evidence>
<dbReference type="RefSeq" id="XP_001581767.1">
    <property type="nucleotide sequence ID" value="XM_001581717.1"/>
</dbReference>
<dbReference type="InParanoid" id="A2DFS8"/>
<protein>
    <recommendedName>
        <fullName evidence="3">Importin N-terminal domain-containing protein</fullName>
    </recommendedName>
</protein>
<evidence type="ECO:0000313" key="2">
    <source>
        <dbReference type="Proteomes" id="UP000001542"/>
    </source>
</evidence>
<dbReference type="VEuPathDB" id="TrichDB:TVAG_391650"/>
<dbReference type="KEGG" id="tva:5466325"/>
<name>A2DFS8_TRIV3</name>
<dbReference type="Proteomes" id="UP000001542">
    <property type="component" value="Unassembled WGS sequence"/>
</dbReference>
<dbReference type="InterPro" id="IPR016024">
    <property type="entry name" value="ARM-type_fold"/>
</dbReference>
<dbReference type="VEuPathDB" id="TrichDB:TVAGG3_0322940"/>
<proteinExistence type="predicted"/>
<keyword evidence="2" id="KW-1185">Reference proteome</keyword>